<reference evidence="1 2" key="1">
    <citation type="journal article" date="2021" name="Plant Biotechnol. J.">
        <title>Multi-omics assisted identification of the key and species-specific regulatory components of drought-tolerant mechanisms in Gossypium stocksii.</title>
        <authorList>
            <person name="Yu D."/>
            <person name="Ke L."/>
            <person name="Zhang D."/>
            <person name="Wu Y."/>
            <person name="Sun Y."/>
            <person name="Mei J."/>
            <person name="Sun J."/>
            <person name="Sun Y."/>
        </authorList>
    </citation>
    <scope>NUCLEOTIDE SEQUENCE [LARGE SCALE GENOMIC DNA]</scope>
    <source>
        <strain evidence="2">cv. E1</strain>
        <tissue evidence="1">Leaf</tissue>
    </source>
</reference>
<accession>A0A9D3WJX5</accession>
<dbReference type="OrthoDB" id="532420at2759"/>
<comment type="caution">
    <text evidence="1">The sequence shown here is derived from an EMBL/GenBank/DDBJ whole genome shotgun (WGS) entry which is preliminary data.</text>
</comment>
<dbReference type="EMBL" id="JAIQCV010000001">
    <property type="protein sequence ID" value="KAH1129793.1"/>
    <property type="molecule type" value="Genomic_DNA"/>
</dbReference>
<dbReference type="AlphaFoldDB" id="A0A9D3WJX5"/>
<name>A0A9D3WJX5_9ROSI</name>
<gene>
    <name evidence="1" type="ORF">J1N35_001171</name>
</gene>
<protein>
    <submittedName>
        <fullName evidence="1">Uncharacterized protein</fullName>
    </submittedName>
</protein>
<evidence type="ECO:0000313" key="1">
    <source>
        <dbReference type="EMBL" id="KAH1129793.1"/>
    </source>
</evidence>
<keyword evidence="2" id="KW-1185">Reference proteome</keyword>
<dbReference type="Proteomes" id="UP000828251">
    <property type="component" value="Unassembled WGS sequence"/>
</dbReference>
<organism evidence="1 2">
    <name type="scientific">Gossypium stocksii</name>
    <dbReference type="NCBI Taxonomy" id="47602"/>
    <lineage>
        <taxon>Eukaryota</taxon>
        <taxon>Viridiplantae</taxon>
        <taxon>Streptophyta</taxon>
        <taxon>Embryophyta</taxon>
        <taxon>Tracheophyta</taxon>
        <taxon>Spermatophyta</taxon>
        <taxon>Magnoliopsida</taxon>
        <taxon>eudicotyledons</taxon>
        <taxon>Gunneridae</taxon>
        <taxon>Pentapetalae</taxon>
        <taxon>rosids</taxon>
        <taxon>malvids</taxon>
        <taxon>Malvales</taxon>
        <taxon>Malvaceae</taxon>
        <taxon>Malvoideae</taxon>
        <taxon>Gossypium</taxon>
    </lineage>
</organism>
<proteinExistence type="predicted"/>
<evidence type="ECO:0000313" key="2">
    <source>
        <dbReference type="Proteomes" id="UP000828251"/>
    </source>
</evidence>
<sequence length="59" mass="6481">MQLVVSSGSPCTTIDVSNPDPLRDGSLRVVIPKSTNVDSTWKVNKESIYLCNSLDKDRT</sequence>